<dbReference type="EMBL" id="BAAAVT010000002">
    <property type="protein sequence ID" value="GAA3053696.1"/>
    <property type="molecule type" value="Genomic_DNA"/>
</dbReference>
<dbReference type="SUPFAM" id="SSF46894">
    <property type="entry name" value="C-terminal effector domain of the bipartite response regulators"/>
    <property type="match status" value="1"/>
</dbReference>
<dbReference type="Gene3D" id="1.10.10.10">
    <property type="entry name" value="Winged helix-like DNA-binding domain superfamily/Winged helix DNA-binding domain"/>
    <property type="match status" value="1"/>
</dbReference>
<sequence length="1005" mass="109645">MVVVEVLGPVQVRRDDGTVVRPPGLQALLLSMLVVDEDQIVTTDRLIDVMWGAAPDDRAAHRRQSHIHRLRRTLDTGATIEAGGGGYRLSLEGEAVDAVRFEKLLAEARRTAEIGDHDQVVTLCRNALSLWRGAPFETIETTRLAGASRRLHDLRSSTRELLLASELARGNHETVAREIEPLVREHPLRERLHELLVTALSLSGQHADALEACERARTWLLDELGVEPGPRLRELHRMVLAEEAILVDPGPSVPKPSRQVPAQLPVCPRVFVGRTDVLRELDEGRSRAVDPVRIFCLTGGAGTGKTALAVSWGHAVTGDFPDGQLYIELRGFGPDEPRDPTEALPGLLTALGVPTAEIPDGEHERSALFRSAMSGRRMLVVLDNAKDADHVRPLLPGTSESVTVVTSRSQLTGLVVQEGAHRLPLGPLSPEETQQLIADLGLPLDDSQADSLAAVCSRLPLALRIAAERMRSGGAQELDALLASPQDVPPDAGARLDVLDVGEDRASVRGVFSWSYRHLDHDSAWIFRCFGISPSAELSLGPLSALAHLDERATRRGVETLRRAHLVEPVSRGRYRLHDLLRVYAIELSENHDPESARQRAFARLCDHYLERAALAMVVRMPHQTDHPSIQDLAGRAKATGADVDVRSAITWLTTERENLVLTSEEAARRGGHTFSTDLSEIIWRDLYHDEAHVLAERLHGAALRSARHVDDASGEGTAHRRLAITAVNRARLDEAQHHAARALELHATADALKEIAADRDTLGALSFYRCRPADAGAHFESSAHAHEELADPRGGCAMANAGLVHQRMGRLDDALFWLGKALDYSRQHHQTSDKCSACASLSLVHGERGELETSLRCAERAIALAQDIAAADLEGFARAEMGKTSWLSGETATGQHLLDQALDVAERLVIEDLASEAQFGLGEIALDRGDIHRAVGLFTAALDVSDQYWYELAQAHRGLARTFDALGSVNEATEAWRRAAEIYTAVDHPDAEALRRRAAGGPAP</sequence>
<comment type="similarity">
    <text evidence="1">Belongs to the AfsR/DnrI/RedD regulatory family.</text>
</comment>
<dbReference type="InterPro" id="IPR011990">
    <property type="entry name" value="TPR-like_helical_dom_sf"/>
</dbReference>
<reference evidence="9" key="1">
    <citation type="journal article" date="2019" name="Int. J. Syst. Evol. Microbiol.">
        <title>The Global Catalogue of Microorganisms (GCM) 10K type strain sequencing project: providing services to taxonomists for standard genome sequencing and annotation.</title>
        <authorList>
            <consortium name="The Broad Institute Genomics Platform"/>
            <consortium name="The Broad Institute Genome Sequencing Center for Infectious Disease"/>
            <person name="Wu L."/>
            <person name="Ma J."/>
        </authorList>
    </citation>
    <scope>NUCLEOTIDE SEQUENCE [LARGE SCALE GENOMIC DNA]</scope>
    <source>
        <strain evidence="9">JCM 14309</strain>
    </source>
</reference>
<feature type="domain" description="OmpR/PhoB-type" evidence="7">
    <location>
        <begin position="1"/>
        <end position="91"/>
    </location>
</feature>
<evidence type="ECO:0000259" key="7">
    <source>
        <dbReference type="PROSITE" id="PS51755"/>
    </source>
</evidence>
<dbReference type="InterPro" id="IPR005158">
    <property type="entry name" value="BTAD"/>
</dbReference>
<dbReference type="PANTHER" id="PTHR35807:SF1">
    <property type="entry name" value="TRANSCRIPTIONAL REGULATOR REDD"/>
    <property type="match status" value="1"/>
</dbReference>
<dbReference type="Gene3D" id="1.25.40.10">
    <property type="entry name" value="Tetratricopeptide repeat domain"/>
    <property type="match status" value="3"/>
</dbReference>
<dbReference type="PROSITE" id="PS50005">
    <property type="entry name" value="TPR"/>
    <property type="match status" value="1"/>
</dbReference>
<feature type="repeat" description="TPR" evidence="5">
    <location>
        <begin position="916"/>
        <end position="949"/>
    </location>
</feature>
<proteinExistence type="inferred from homology"/>
<dbReference type="SUPFAM" id="SSF52540">
    <property type="entry name" value="P-loop containing nucleoside triphosphate hydrolases"/>
    <property type="match status" value="1"/>
</dbReference>
<dbReference type="SMART" id="SM01043">
    <property type="entry name" value="BTAD"/>
    <property type="match status" value="1"/>
</dbReference>
<dbReference type="PRINTS" id="PR00364">
    <property type="entry name" value="DISEASERSIST"/>
</dbReference>
<dbReference type="RefSeq" id="WP_344683085.1">
    <property type="nucleotide sequence ID" value="NZ_BAAAVT010000002.1"/>
</dbReference>
<evidence type="ECO:0000256" key="4">
    <source>
        <dbReference type="ARBA" id="ARBA00023163"/>
    </source>
</evidence>
<name>A0ABP6LNZ7_9MICC</name>
<organism evidence="8 9">
    <name type="scientific">Nesterenkonia aethiopica</name>
    <dbReference type="NCBI Taxonomy" id="269144"/>
    <lineage>
        <taxon>Bacteria</taxon>
        <taxon>Bacillati</taxon>
        <taxon>Actinomycetota</taxon>
        <taxon>Actinomycetes</taxon>
        <taxon>Micrococcales</taxon>
        <taxon>Micrococcaceae</taxon>
        <taxon>Nesterenkonia</taxon>
    </lineage>
</organism>
<dbReference type="SUPFAM" id="SSF48452">
    <property type="entry name" value="TPR-like"/>
    <property type="match status" value="2"/>
</dbReference>
<keyword evidence="9" id="KW-1185">Reference proteome</keyword>
<evidence type="ECO:0000256" key="3">
    <source>
        <dbReference type="ARBA" id="ARBA00023125"/>
    </source>
</evidence>
<dbReference type="Proteomes" id="UP001500236">
    <property type="component" value="Unassembled WGS sequence"/>
</dbReference>
<comment type="caution">
    <text evidence="8">The sequence shown here is derived from an EMBL/GenBank/DDBJ whole genome shotgun (WGS) entry which is preliminary data.</text>
</comment>
<dbReference type="PROSITE" id="PS51755">
    <property type="entry name" value="OMPR_PHOB"/>
    <property type="match status" value="1"/>
</dbReference>
<accession>A0ABP6LNZ7</accession>
<evidence type="ECO:0000256" key="1">
    <source>
        <dbReference type="ARBA" id="ARBA00005820"/>
    </source>
</evidence>
<evidence type="ECO:0000256" key="6">
    <source>
        <dbReference type="PROSITE-ProRule" id="PRU01091"/>
    </source>
</evidence>
<dbReference type="SMART" id="SM00862">
    <property type="entry name" value="Trans_reg_C"/>
    <property type="match status" value="1"/>
</dbReference>
<keyword evidence="5" id="KW-0802">TPR repeat</keyword>
<evidence type="ECO:0000256" key="5">
    <source>
        <dbReference type="PROSITE-ProRule" id="PRU00339"/>
    </source>
</evidence>
<dbReference type="CDD" id="cd15831">
    <property type="entry name" value="BTAD"/>
    <property type="match status" value="1"/>
</dbReference>
<dbReference type="InterPro" id="IPR001867">
    <property type="entry name" value="OmpR/PhoB-type_DNA-bd"/>
</dbReference>
<keyword evidence="3 6" id="KW-0238">DNA-binding</keyword>
<dbReference type="SMART" id="SM00028">
    <property type="entry name" value="TPR"/>
    <property type="match status" value="5"/>
</dbReference>
<dbReference type="Pfam" id="PF03704">
    <property type="entry name" value="BTAD"/>
    <property type="match status" value="1"/>
</dbReference>
<keyword evidence="4" id="KW-0804">Transcription</keyword>
<dbReference type="Gene3D" id="3.40.50.300">
    <property type="entry name" value="P-loop containing nucleotide triphosphate hydrolases"/>
    <property type="match status" value="1"/>
</dbReference>
<dbReference type="InterPro" id="IPR027417">
    <property type="entry name" value="P-loop_NTPase"/>
</dbReference>
<evidence type="ECO:0000313" key="8">
    <source>
        <dbReference type="EMBL" id="GAA3053696.1"/>
    </source>
</evidence>
<dbReference type="PANTHER" id="PTHR35807">
    <property type="entry name" value="TRANSCRIPTIONAL REGULATOR REDD-RELATED"/>
    <property type="match status" value="1"/>
</dbReference>
<feature type="DNA-binding region" description="OmpR/PhoB-type" evidence="6">
    <location>
        <begin position="1"/>
        <end position="91"/>
    </location>
</feature>
<dbReference type="InterPro" id="IPR036388">
    <property type="entry name" value="WH-like_DNA-bd_sf"/>
</dbReference>
<dbReference type="InterPro" id="IPR051677">
    <property type="entry name" value="AfsR-DnrI-RedD_regulator"/>
</dbReference>
<keyword evidence="2" id="KW-0805">Transcription regulation</keyword>
<evidence type="ECO:0000313" key="9">
    <source>
        <dbReference type="Proteomes" id="UP001500236"/>
    </source>
</evidence>
<evidence type="ECO:0000256" key="2">
    <source>
        <dbReference type="ARBA" id="ARBA00023015"/>
    </source>
</evidence>
<gene>
    <name evidence="8" type="ORF">GCM10010529_04650</name>
</gene>
<dbReference type="InterPro" id="IPR016032">
    <property type="entry name" value="Sig_transdc_resp-reg_C-effctor"/>
</dbReference>
<dbReference type="InterPro" id="IPR019734">
    <property type="entry name" value="TPR_rpt"/>
</dbReference>
<protein>
    <submittedName>
        <fullName evidence="8">BTAD domain-containing putative transcriptional regulator</fullName>
    </submittedName>
</protein>